<name>A0A433XQT3_9BACL</name>
<dbReference type="InterPro" id="IPR010994">
    <property type="entry name" value="RuvA_2-like"/>
</dbReference>
<dbReference type="EMBL" id="RZNX01000001">
    <property type="protein sequence ID" value="RUT36465.1"/>
    <property type="molecule type" value="Genomic_DNA"/>
</dbReference>
<dbReference type="SMART" id="SM00278">
    <property type="entry name" value="HhH1"/>
    <property type="match status" value="2"/>
</dbReference>
<dbReference type="GO" id="GO:0003677">
    <property type="term" value="F:DNA binding"/>
    <property type="evidence" value="ECO:0007669"/>
    <property type="project" value="InterPro"/>
</dbReference>
<sequence>MYRKLVGTAVVSAVIGAGLMLLAVGARPPAGLDGWVPVNNQAAKAIESQEETKRTLEGPASDKAVKSGSAEFRSAEAKAEASVSPSSMDKSSSSNSYKSSEQTQSININTAGLEELQNIPGIGAKKAAAIVDYRNQHGAFSKVSDLTKIKGIGPKMLEKMKPFIGL</sequence>
<protein>
    <submittedName>
        <fullName evidence="3">Helix-hairpin-helix domain-containing protein</fullName>
    </submittedName>
</protein>
<evidence type="ECO:0000259" key="2">
    <source>
        <dbReference type="SMART" id="SM00278"/>
    </source>
</evidence>
<feature type="domain" description="Helix-hairpin-helix DNA-binding motif class 1" evidence="2">
    <location>
        <begin position="144"/>
        <end position="163"/>
    </location>
</feature>
<feature type="domain" description="Helix-hairpin-helix DNA-binding motif class 1" evidence="2">
    <location>
        <begin position="114"/>
        <end position="133"/>
    </location>
</feature>
<gene>
    <name evidence="3" type="ORF">EJP77_05700</name>
</gene>
<organism evidence="3 4">
    <name type="scientific">Paenibacillus zeisoli</name>
    <dbReference type="NCBI Taxonomy" id="2496267"/>
    <lineage>
        <taxon>Bacteria</taxon>
        <taxon>Bacillati</taxon>
        <taxon>Bacillota</taxon>
        <taxon>Bacilli</taxon>
        <taxon>Bacillales</taxon>
        <taxon>Paenibacillaceae</taxon>
        <taxon>Paenibacillus</taxon>
    </lineage>
</organism>
<dbReference type="SUPFAM" id="SSF47781">
    <property type="entry name" value="RuvA domain 2-like"/>
    <property type="match status" value="1"/>
</dbReference>
<dbReference type="InterPro" id="IPR004509">
    <property type="entry name" value="Competence_ComEA_HhH"/>
</dbReference>
<evidence type="ECO:0000256" key="1">
    <source>
        <dbReference type="SAM" id="MobiDB-lite"/>
    </source>
</evidence>
<dbReference type="PANTHER" id="PTHR21180">
    <property type="entry name" value="ENDONUCLEASE/EXONUCLEASE/PHOSPHATASE FAMILY DOMAIN-CONTAINING PROTEIN 1"/>
    <property type="match status" value="1"/>
</dbReference>
<dbReference type="InterPro" id="IPR003583">
    <property type="entry name" value="Hlx-hairpin-Hlx_DNA-bd_motif"/>
</dbReference>
<keyword evidence="4" id="KW-1185">Reference proteome</keyword>
<dbReference type="RefSeq" id="WP_127198154.1">
    <property type="nucleotide sequence ID" value="NZ_RZNX01000001.1"/>
</dbReference>
<dbReference type="NCBIfam" id="TIGR00426">
    <property type="entry name" value="competence protein ComEA helix-hairpin-helix repeat region"/>
    <property type="match status" value="1"/>
</dbReference>
<dbReference type="Proteomes" id="UP000272464">
    <property type="component" value="Unassembled WGS sequence"/>
</dbReference>
<accession>A0A433XQT3</accession>
<feature type="region of interest" description="Disordered" evidence="1">
    <location>
        <begin position="48"/>
        <end position="103"/>
    </location>
</feature>
<comment type="caution">
    <text evidence="3">The sequence shown here is derived from an EMBL/GenBank/DDBJ whole genome shotgun (WGS) entry which is preliminary data.</text>
</comment>
<dbReference type="Gene3D" id="1.10.150.280">
    <property type="entry name" value="AF1531-like domain"/>
    <property type="match status" value="1"/>
</dbReference>
<dbReference type="PANTHER" id="PTHR21180:SF32">
    <property type="entry name" value="ENDONUCLEASE_EXONUCLEASE_PHOSPHATASE FAMILY DOMAIN-CONTAINING PROTEIN 1"/>
    <property type="match status" value="1"/>
</dbReference>
<dbReference type="OrthoDB" id="9790239at2"/>
<dbReference type="GO" id="GO:0015627">
    <property type="term" value="C:type II protein secretion system complex"/>
    <property type="evidence" value="ECO:0007669"/>
    <property type="project" value="TreeGrafter"/>
</dbReference>
<dbReference type="AlphaFoldDB" id="A0A433XQT3"/>
<dbReference type="GO" id="GO:0015628">
    <property type="term" value="P:protein secretion by the type II secretion system"/>
    <property type="evidence" value="ECO:0007669"/>
    <property type="project" value="TreeGrafter"/>
</dbReference>
<evidence type="ECO:0000313" key="3">
    <source>
        <dbReference type="EMBL" id="RUT36465.1"/>
    </source>
</evidence>
<reference evidence="3 4" key="1">
    <citation type="submission" date="2018-12" db="EMBL/GenBank/DDBJ databases">
        <authorList>
            <person name="Sun L."/>
            <person name="Chen Z."/>
        </authorList>
    </citation>
    <scope>NUCLEOTIDE SEQUENCE [LARGE SCALE GENOMIC DNA]</scope>
    <source>
        <strain evidence="3 4">3-5-3</strain>
    </source>
</reference>
<evidence type="ECO:0000313" key="4">
    <source>
        <dbReference type="Proteomes" id="UP000272464"/>
    </source>
</evidence>
<feature type="compositionally biased region" description="Low complexity" evidence="1">
    <location>
        <begin position="82"/>
        <end position="103"/>
    </location>
</feature>
<dbReference type="GO" id="GO:0006281">
    <property type="term" value="P:DNA repair"/>
    <property type="evidence" value="ECO:0007669"/>
    <property type="project" value="InterPro"/>
</dbReference>
<proteinExistence type="predicted"/>
<dbReference type="InterPro" id="IPR051675">
    <property type="entry name" value="Endo/Exo/Phosphatase_dom_1"/>
</dbReference>
<dbReference type="Pfam" id="PF12836">
    <property type="entry name" value="HHH_3"/>
    <property type="match status" value="1"/>
</dbReference>